<name>L7JSW3_TRAHO</name>
<feature type="non-terminal residue" evidence="1">
    <location>
        <position position="1"/>
    </location>
</feature>
<organism evidence="1 2">
    <name type="scientific">Trachipleistophora hominis</name>
    <name type="common">Microsporidian parasite</name>
    <dbReference type="NCBI Taxonomy" id="72359"/>
    <lineage>
        <taxon>Eukaryota</taxon>
        <taxon>Fungi</taxon>
        <taxon>Fungi incertae sedis</taxon>
        <taxon>Microsporidia</taxon>
        <taxon>Pleistophoridae</taxon>
        <taxon>Trachipleistophora</taxon>
    </lineage>
</organism>
<dbReference type="AlphaFoldDB" id="L7JSW3"/>
<sequence>VYVIKNPRDLRSIHNVVLWIVKFKLLKMAGLSFTIEEYYETSNERLYTVI</sequence>
<dbReference type="InParanoid" id="L7JSW3"/>
<evidence type="ECO:0000313" key="1">
    <source>
        <dbReference type="EMBL" id="ELQ74395.1"/>
    </source>
</evidence>
<dbReference type="Proteomes" id="UP000011185">
    <property type="component" value="Unassembled WGS sequence"/>
</dbReference>
<proteinExistence type="predicted"/>
<keyword evidence="2" id="KW-1185">Reference proteome</keyword>
<reference evidence="1 2" key="1">
    <citation type="journal article" date="2012" name="PLoS Pathog.">
        <title>The genome of the obligate intracellular parasite Trachipleistophora hominis: new insights into microsporidian genome dynamics and reductive evolution.</title>
        <authorList>
            <person name="Heinz E."/>
            <person name="Williams T.A."/>
            <person name="Nakjang S."/>
            <person name="Noel C.J."/>
            <person name="Swan D.C."/>
            <person name="Goldberg A.V."/>
            <person name="Harris S.R."/>
            <person name="Weinmaier T."/>
            <person name="Markert S."/>
            <person name="Becher D."/>
            <person name="Bernhardt J."/>
            <person name="Dagan T."/>
            <person name="Hacker C."/>
            <person name="Lucocq J.M."/>
            <person name="Schweder T."/>
            <person name="Rattei T."/>
            <person name="Hall N."/>
            <person name="Hirt R.P."/>
            <person name="Embley T.M."/>
        </authorList>
    </citation>
    <scope>NUCLEOTIDE SEQUENCE [LARGE SCALE GENOMIC DNA]</scope>
</reference>
<evidence type="ECO:0000313" key="2">
    <source>
        <dbReference type="Proteomes" id="UP000011185"/>
    </source>
</evidence>
<dbReference type="HOGENOM" id="CLU_3130052_0_0_1"/>
<accession>L7JSW3</accession>
<dbReference type="EMBL" id="JH994043">
    <property type="protein sequence ID" value="ELQ74395.1"/>
    <property type="molecule type" value="Genomic_DNA"/>
</dbReference>
<gene>
    <name evidence="1" type="ORF">THOM_2693</name>
</gene>
<dbReference type="VEuPathDB" id="MicrosporidiaDB:THOM_2693"/>
<protein>
    <submittedName>
        <fullName evidence="1">Uncharacterized protein</fullName>
    </submittedName>
</protein>